<dbReference type="GO" id="GO:0016020">
    <property type="term" value="C:membrane"/>
    <property type="evidence" value="ECO:0007669"/>
    <property type="project" value="UniProtKB-SubCell"/>
</dbReference>
<feature type="transmembrane region" description="Helical" evidence="6">
    <location>
        <begin position="61"/>
        <end position="82"/>
    </location>
</feature>
<keyword evidence="9" id="KW-1185">Reference proteome</keyword>
<gene>
    <name evidence="8" type="ORF">FCL40_13165</name>
</gene>
<evidence type="ECO:0000256" key="3">
    <source>
        <dbReference type="ARBA" id="ARBA00022748"/>
    </source>
</evidence>
<keyword evidence="5 6" id="KW-0472">Membrane</keyword>
<reference evidence="8 9" key="1">
    <citation type="submission" date="2019-04" db="EMBL/GenBank/DDBJ databases">
        <authorList>
            <person name="Hwang J.C."/>
        </authorList>
    </citation>
    <scope>NUCLEOTIDE SEQUENCE [LARGE SCALE GENOMIC DNA]</scope>
    <source>
        <strain evidence="8 9">IMCC35001</strain>
    </source>
</reference>
<proteinExistence type="predicted"/>
<organism evidence="8 9">
    <name type="scientific">Ferrimonas sediminicola</name>
    <dbReference type="NCBI Taxonomy" id="2569538"/>
    <lineage>
        <taxon>Bacteria</taxon>
        <taxon>Pseudomonadati</taxon>
        <taxon>Pseudomonadota</taxon>
        <taxon>Gammaproteobacteria</taxon>
        <taxon>Alteromonadales</taxon>
        <taxon>Ferrimonadaceae</taxon>
        <taxon>Ferrimonas</taxon>
    </lineage>
</organism>
<evidence type="ECO:0000256" key="1">
    <source>
        <dbReference type="ARBA" id="ARBA00004141"/>
    </source>
</evidence>
<protein>
    <recommendedName>
        <fullName evidence="7">ResB-like domain-containing protein</fullName>
    </recommendedName>
</protein>
<evidence type="ECO:0000256" key="6">
    <source>
        <dbReference type="SAM" id="Phobius"/>
    </source>
</evidence>
<evidence type="ECO:0000256" key="5">
    <source>
        <dbReference type="ARBA" id="ARBA00023136"/>
    </source>
</evidence>
<evidence type="ECO:0000313" key="9">
    <source>
        <dbReference type="Proteomes" id="UP000305674"/>
    </source>
</evidence>
<dbReference type="AlphaFoldDB" id="A0A4U1BBV5"/>
<feature type="domain" description="ResB-like" evidence="7">
    <location>
        <begin position="60"/>
        <end position="173"/>
    </location>
</feature>
<dbReference type="GO" id="GO:0017004">
    <property type="term" value="P:cytochrome complex assembly"/>
    <property type="evidence" value="ECO:0007669"/>
    <property type="project" value="UniProtKB-KW"/>
</dbReference>
<dbReference type="EMBL" id="SWCI01000008">
    <property type="protein sequence ID" value="TKB48294.1"/>
    <property type="molecule type" value="Genomic_DNA"/>
</dbReference>
<name>A0A4U1BBV5_9GAMM</name>
<accession>A0A4U1BBV5</accession>
<keyword evidence="4 6" id="KW-1133">Transmembrane helix</keyword>
<dbReference type="InterPro" id="IPR007816">
    <property type="entry name" value="ResB-like_domain"/>
</dbReference>
<comment type="subcellular location">
    <subcellularLocation>
        <location evidence="1">Membrane</location>
        <topology evidence="1">Multi-pass membrane protein</topology>
    </subcellularLocation>
</comment>
<evidence type="ECO:0000256" key="4">
    <source>
        <dbReference type="ARBA" id="ARBA00022989"/>
    </source>
</evidence>
<comment type="caution">
    <text evidence="8">The sequence shown here is derived from an EMBL/GenBank/DDBJ whole genome shotgun (WGS) entry which is preliminary data.</text>
</comment>
<evidence type="ECO:0000313" key="8">
    <source>
        <dbReference type="EMBL" id="TKB48294.1"/>
    </source>
</evidence>
<keyword evidence="3" id="KW-0201">Cytochrome c-type biogenesis</keyword>
<dbReference type="Proteomes" id="UP000305674">
    <property type="component" value="Unassembled WGS sequence"/>
</dbReference>
<evidence type="ECO:0000259" key="7">
    <source>
        <dbReference type="Pfam" id="PF05140"/>
    </source>
</evidence>
<sequence>MLASLRLTVAAILALILGLMLVSGRGWPLAATLTLPALLLWLNLGAALAVFPVFRRSLSLTLFHLALMLMLPLALVAGRFHFAGHFELPEGAAFDPGRLVIDRQGPWYTPGLSALNLTLDSISASYAEGLRPQHIRARVRLNGDGKVIAEGRPLHWQGYRLYVTKNVGFSVNLDYLASNGSRHNLSVNFPWFLGNELAQAQELTLGGDRLWLKLDGLEAVFDDSLAVSPLRLPARPKLVVRRQETRRVLSLGQKAGLGQGTLVFRGVHFWQGFKVQHDPSRHWMLALVLLMLGSLSCFLVRRHVLRR</sequence>
<keyword evidence="2 6" id="KW-0812">Transmembrane</keyword>
<feature type="transmembrane region" description="Helical" evidence="6">
    <location>
        <begin position="34"/>
        <end position="54"/>
    </location>
</feature>
<dbReference type="RefSeq" id="WP_136853765.1">
    <property type="nucleotide sequence ID" value="NZ_SWCI01000008.1"/>
</dbReference>
<evidence type="ECO:0000256" key="2">
    <source>
        <dbReference type="ARBA" id="ARBA00022692"/>
    </source>
</evidence>
<dbReference type="Pfam" id="PF05140">
    <property type="entry name" value="ResB"/>
    <property type="match status" value="1"/>
</dbReference>
<feature type="transmembrane region" description="Helical" evidence="6">
    <location>
        <begin position="283"/>
        <end position="300"/>
    </location>
</feature>